<evidence type="ECO:0000256" key="1">
    <source>
        <dbReference type="SAM" id="Phobius"/>
    </source>
</evidence>
<dbReference type="InterPro" id="IPR007436">
    <property type="entry name" value="DUF485"/>
</dbReference>
<keyword evidence="1" id="KW-0812">Transmembrane</keyword>
<keyword evidence="1" id="KW-1133">Transmembrane helix</keyword>
<feature type="transmembrane region" description="Helical" evidence="1">
    <location>
        <begin position="29"/>
        <end position="50"/>
    </location>
</feature>
<feature type="transmembrane region" description="Helical" evidence="1">
    <location>
        <begin position="62"/>
        <end position="83"/>
    </location>
</feature>
<dbReference type="Proteomes" id="UP001589776">
    <property type="component" value="Unassembled WGS sequence"/>
</dbReference>
<dbReference type="PANTHER" id="PTHR38441:SF1">
    <property type="entry name" value="MEMBRANE PROTEIN"/>
    <property type="match status" value="1"/>
</dbReference>
<dbReference type="PANTHER" id="PTHR38441">
    <property type="entry name" value="INTEGRAL MEMBRANE PROTEIN-RELATED"/>
    <property type="match status" value="1"/>
</dbReference>
<evidence type="ECO:0000313" key="3">
    <source>
        <dbReference type="Proteomes" id="UP001589776"/>
    </source>
</evidence>
<sequence length="107" mass="12430">MKARPEATSYSKIAASARFRELMSRKKRFILPMSIFFLVFYFILPILTSYSKVLNENAIGPISWAWVFAFAQFIMTWVLCSLYSRKSVEFDALAEEIKTEARQEVQG</sequence>
<proteinExistence type="predicted"/>
<keyword evidence="1" id="KW-0472">Membrane</keyword>
<keyword evidence="3" id="KW-1185">Reference proteome</keyword>
<dbReference type="RefSeq" id="WP_377470822.1">
    <property type="nucleotide sequence ID" value="NZ_JBHLWN010000051.1"/>
</dbReference>
<protein>
    <submittedName>
        <fullName evidence="2">DUF485 domain-containing protein</fullName>
    </submittedName>
</protein>
<evidence type="ECO:0000313" key="2">
    <source>
        <dbReference type="EMBL" id="MFC0213502.1"/>
    </source>
</evidence>
<organism evidence="2 3">
    <name type="scientific">Paenibacillus chartarius</name>
    <dbReference type="NCBI Taxonomy" id="747481"/>
    <lineage>
        <taxon>Bacteria</taxon>
        <taxon>Bacillati</taxon>
        <taxon>Bacillota</taxon>
        <taxon>Bacilli</taxon>
        <taxon>Bacillales</taxon>
        <taxon>Paenibacillaceae</taxon>
        <taxon>Paenibacillus</taxon>
    </lineage>
</organism>
<accession>A0ABV6DLK5</accession>
<reference evidence="2 3" key="1">
    <citation type="submission" date="2024-09" db="EMBL/GenBank/DDBJ databases">
        <authorList>
            <person name="Sun Q."/>
            <person name="Mori K."/>
        </authorList>
    </citation>
    <scope>NUCLEOTIDE SEQUENCE [LARGE SCALE GENOMIC DNA]</scope>
    <source>
        <strain evidence="2 3">CCM 7759</strain>
    </source>
</reference>
<comment type="caution">
    <text evidence="2">The sequence shown here is derived from an EMBL/GenBank/DDBJ whole genome shotgun (WGS) entry which is preliminary data.</text>
</comment>
<dbReference type="Pfam" id="PF04341">
    <property type="entry name" value="DUF485"/>
    <property type="match status" value="1"/>
</dbReference>
<dbReference type="EMBL" id="JBHLWN010000051">
    <property type="protein sequence ID" value="MFC0213502.1"/>
    <property type="molecule type" value="Genomic_DNA"/>
</dbReference>
<name>A0ABV6DLK5_9BACL</name>
<gene>
    <name evidence="2" type="ORF">ACFFK0_13720</name>
</gene>